<dbReference type="Gene3D" id="3.40.50.720">
    <property type="entry name" value="NAD(P)-binding Rossmann-like Domain"/>
    <property type="match status" value="1"/>
</dbReference>
<dbReference type="InterPro" id="IPR036291">
    <property type="entry name" value="NAD(P)-bd_dom_sf"/>
</dbReference>
<dbReference type="AlphaFoldDB" id="A0A381ZZP0"/>
<proteinExistence type="predicted"/>
<dbReference type="SUPFAM" id="SSF51735">
    <property type="entry name" value="NAD(P)-binding Rossmann-fold domains"/>
    <property type="match status" value="1"/>
</dbReference>
<dbReference type="InterPro" id="IPR002347">
    <property type="entry name" value="SDR_fam"/>
</dbReference>
<protein>
    <submittedName>
        <fullName evidence="1">Uncharacterized protein</fullName>
    </submittedName>
</protein>
<evidence type="ECO:0000313" key="1">
    <source>
        <dbReference type="EMBL" id="SVA94307.1"/>
    </source>
</evidence>
<sequence length="53" mass="5631">MGFGGAAAWRFLREGAKVVVTDIDSDSGQATVSQMKANGFDAEFMYHDVTSAS</sequence>
<accession>A0A381ZZP0</accession>
<reference evidence="1" key="1">
    <citation type="submission" date="2018-05" db="EMBL/GenBank/DDBJ databases">
        <authorList>
            <person name="Lanie J.A."/>
            <person name="Ng W.-L."/>
            <person name="Kazmierczak K.M."/>
            <person name="Andrzejewski T.M."/>
            <person name="Davidsen T.M."/>
            <person name="Wayne K.J."/>
            <person name="Tettelin H."/>
            <person name="Glass J.I."/>
            <person name="Rusch D."/>
            <person name="Podicherti R."/>
            <person name="Tsui H.-C.T."/>
            <person name="Winkler M.E."/>
        </authorList>
    </citation>
    <scope>NUCLEOTIDE SEQUENCE</scope>
</reference>
<dbReference type="Pfam" id="PF00106">
    <property type="entry name" value="adh_short"/>
    <property type="match status" value="1"/>
</dbReference>
<name>A0A381ZZP0_9ZZZZ</name>
<gene>
    <name evidence="1" type="ORF">METZ01_LOCUS147161</name>
</gene>
<feature type="non-terminal residue" evidence="1">
    <location>
        <position position="1"/>
    </location>
</feature>
<dbReference type="EMBL" id="UINC01023174">
    <property type="protein sequence ID" value="SVA94307.1"/>
    <property type="molecule type" value="Genomic_DNA"/>
</dbReference>
<organism evidence="1">
    <name type="scientific">marine metagenome</name>
    <dbReference type="NCBI Taxonomy" id="408172"/>
    <lineage>
        <taxon>unclassified sequences</taxon>
        <taxon>metagenomes</taxon>
        <taxon>ecological metagenomes</taxon>
    </lineage>
</organism>
<feature type="non-terminal residue" evidence="1">
    <location>
        <position position="53"/>
    </location>
</feature>